<protein>
    <submittedName>
        <fullName evidence="3">Msl0261 protein</fullName>
    </submittedName>
</protein>
<evidence type="ECO:0000256" key="2">
    <source>
        <dbReference type="SAM" id="Phobius"/>
    </source>
</evidence>
<accession>Q98N77</accession>
<feature type="compositionally biased region" description="Basic and acidic residues" evidence="1">
    <location>
        <begin position="12"/>
        <end position="21"/>
    </location>
</feature>
<dbReference type="Proteomes" id="UP000000552">
    <property type="component" value="Chromosome"/>
</dbReference>
<name>Q98N77_RHILO</name>
<feature type="region of interest" description="Disordered" evidence="1">
    <location>
        <begin position="1"/>
        <end position="21"/>
    </location>
</feature>
<keyword evidence="2" id="KW-0472">Membrane</keyword>
<keyword evidence="2" id="KW-0812">Transmembrane</keyword>
<reference evidence="3 4" key="1">
    <citation type="journal article" date="2000" name="DNA Res.">
        <title>Complete genome structure of the nitrogen-fixing symbiotic bacterium Mesorhizobium loti.</title>
        <authorList>
            <person name="Kaneko T."/>
            <person name="Nakamura Y."/>
            <person name="Sato S."/>
            <person name="Asamizu E."/>
            <person name="Kato T."/>
            <person name="Sasamoto S."/>
            <person name="Watanabe A."/>
            <person name="Idesawa K."/>
            <person name="Ishikawa A."/>
            <person name="Kawashima K."/>
            <person name="Kimura T."/>
            <person name="Kishida Y."/>
            <person name="Kiyokawa C."/>
            <person name="Kohara M."/>
            <person name="Matsumoto M."/>
            <person name="Matsuno A."/>
            <person name="Mochizuki Y."/>
            <person name="Nakayama S."/>
            <person name="Nakazaki N."/>
            <person name="Shimpo S."/>
            <person name="Sugimoto M."/>
            <person name="Takeuchi C."/>
            <person name="Yamada M."/>
            <person name="Tabata S."/>
        </authorList>
    </citation>
    <scope>NUCLEOTIDE SEQUENCE [LARGE SCALE GENOMIC DNA]</scope>
    <source>
        <strain evidence="4">LMG 29417 / CECT 9101 / MAFF 303099</strain>
    </source>
</reference>
<keyword evidence="2" id="KW-1133">Transmembrane helix</keyword>
<proteinExistence type="predicted"/>
<dbReference type="HOGENOM" id="CLU_3201871_0_0_5"/>
<evidence type="ECO:0000313" key="3">
    <source>
        <dbReference type="EMBL" id="BAB47884.1"/>
    </source>
</evidence>
<sequence>MINQPRELPMTDFDRNKNSDTEHKAAIRKSLVGWAMFIAGTLIFFAAADAVLMP</sequence>
<organism evidence="3 4">
    <name type="scientific">Mesorhizobium japonicum (strain LMG 29417 / CECT 9101 / MAFF 303099)</name>
    <name type="common">Mesorhizobium loti (strain MAFF 303099)</name>
    <dbReference type="NCBI Taxonomy" id="266835"/>
    <lineage>
        <taxon>Bacteria</taxon>
        <taxon>Pseudomonadati</taxon>
        <taxon>Pseudomonadota</taxon>
        <taxon>Alphaproteobacteria</taxon>
        <taxon>Hyphomicrobiales</taxon>
        <taxon>Phyllobacteriaceae</taxon>
        <taxon>Mesorhizobium</taxon>
    </lineage>
</organism>
<feature type="transmembrane region" description="Helical" evidence="2">
    <location>
        <begin position="31"/>
        <end position="53"/>
    </location>
</feature>
<dbReference type="AlphaFoldDB" id="Q98N77"/>
<dbReference type="EMBL" id="BA000012">
    <property type="protein sequence ID" value="BAB47884.1"/>
    <property type="molecule type" value="Genomic_DNA"/>
</dbReference>
<dbReference type="KEGG" id="mlo:msl0261"/>
<evidence type="ECO:0000313" key="4">
    <source>
        <dbReference type="Proteomes" id="UP000000552"/>
    </source>
</evidence>
<evidence type="ECO:0000256" key="1">
    <source>
        <dbReference type="SAM" id="MobiDB-lite"/>
    </source>
</evidence>
<gene>
    <name evidence="3" type="ordered locus">msl0261</name>
</gene>